<feature type="region of interest" description="Disordered" evidence="1">
    <location>
        <begin position="1"/>
        <end position="39"/>
    </location>
</feature>
<proteinExistence type="predicted"/>
<reference evidence="2" key="1">
    <citation type="submission" date="2025-08" db="UniProtKB">
        <authorList>
            <consortium name="Ensembl"/>
        </authorList>
    </citation>
    <scope>IDENTIFICATION</scope>
</reference>
<reference evidence="2" key="2">
    <citation type="submission" date="2025-09" db="UniProtKB">
        <authorList>
            <consortium name="Ensembl"/>
        </authorList>
    </citation>
    <scope>IDENTIFICATION</scope>
</reference>
<evidence type="ECO:0000256" key="1">
    <source>
        <dbReference type="SAM" id="MobiDB-lite"/>
    </source>
</evidence>
<sequence>MGGTRPHSFHRALRPPHSAQEAASGVGAQPGTAASSTAGCGAAGPGPSAWAAEYIFYLSETSIFLGSNPACHHRFLPDYAFSPRSCPGGPRSLYHARVPTTGSQLGAWVGLGPCCSSPSHQPVPVVRKPGLLSSFLLGECQTQGPSTGLGWE</sequence>
<dbReference type="Proteomes" id="UP000233120">
    <property type="component" value="Unassembled WGS sequence"/>
</dbReference>
<evidence type="ECO:0000313" key="3">
    <source>
        <dbReference type="Proteomes" id="UP000233120"/>
    </source>
</evidence>
<dbReference type="AlphaFoldDB" id="A0A2K6EBM9"/>
<feature type="compositionally biased region" description="Low complexity" evidence="1">
    <location>
        <begin position="30"/>
        <end position="39"/>
    </location>
</feature>
<evidence type="ECO:0000313" key="2">
    <source>
        <dbReference type="Ensembl" id="ENSMNEP00000045570.1"/>
    </source>
</evidence>
<dbReference type="GeneTree" id="ENSGT00910000146856"/>
<name>A0A2K6EBM9_MACNE</name>
<dbReference type="Bgee" id="ENSMNEG00000045285">
    <property type="expression patterns" value="Expressed in temporal lobe and 12 other cell types or tissues"/>
</dbReference>
<dbReference type="OMA" id="GSNPACH"/>
<accession>A0A2K6EBM9</accession>
<protein>
    <submittedName>
        <fullName evidence="2">Uncharacterized protein</fullName>
    </submittedName>
</protein>
<dbReference type="Ensembl" id="ENSMNET00000070083.1">
    <property type="protein sequence ID" value="ENSMNEP00000045570.1"/>
    <property type="gene ID" value="ENSMNEG00000045285.1"/>
</dbReference>
<keyword evidence="3" id="KW-1185">Reference proteome</keyword>
<organism evidence="2 3">
    <name type="scientific">Macaca nemestrina</name>
    <name type="common">Pig-tailed macaque</name>
    <dbReference type="NCBI Taxonomy" id="9545"/>
    <lineage>
        <taxon>Eukaryota</taxon>
        <taxon>Metazoa</taxon>
        <taxon>Chordata</taxon>
        <taxon>Craniata</taxon>
        <taxon>Vertebrata</taxon>
        <taxon>Euteleostomi</taxon>
        <taxon>Mammalia</taxon>
        <taxon>Eutheria</taxon>
        <taxon>Euarchontoglires</taxon>
        <taxon>Primates</taxon>
        <taxon>Haplorrhini</taxon>
        <taxon>Catarrhini</taxon>
        <taxon>Cercopithecidae</taxon>
        <taxon>Cercopithecinae</taxon>
        <taxon>Macaca</taxon>
    </lineage>
</organism>